<gene>
    <name evidence="1" type="ORF">H103_05274</name>
</gene>
<organism evidence="1">
    <name type="scientific">Trichophyton rubrum CBS 288.86</name>
    <dbReference type="NCBI Taxonomy" id="1215330"/>
    <lineage>
        <taxon>Eukaryota</taxon>
        <taxon>Fungi</taxon>
        <taxon>Dikarya</taxon>
        <taxon>Ascomycota</taxon>
        <taxon>Pezizomycotina</taxon>
        <taxon>Eurotiomycetes</taxon>
        <taxon>Eurotiomycetidae</taxon>
        <taxon>Onygenales</taxon>
        <taxon>Arthrodermataceae</taxon>
        <taxon>Trichophyton</taxon>
    </lineage>
</organism>
<dbReference type="Proteomes" id="UP000023758">
    <property type="component" value="Unassembled WGS sequence"/>
</dbReference>
<name>A0A022VYS1_TRIRU</name>
<accession>A0A022VYS1</accession>
<evidence type="ECO:0008006" key="2">
    <source>
        <dbReference type="Google" id="ProtNLM"/>
    </source>
</evidence>
<sequence length="61" mass="7029">MATQLIYYVENLSSERRKPFAQAEDETELSNEIRGFLCRIMKLDPRDRPTAIQLAVGGRMV</sequence>
<dbReference type="HOGENOM" id="CLU_2924379_0_0_1"/>
<evidence type="ECO:0000313" key="1">
    <source>
        <dbReference type="EMBL" id="EZF51407.1"/>
    </source>
</evidence>
<dbReference type="EMBL" id="KK207866">
    <property type="protein sequence ID" value="EZF51407.1"/>
    <property type="molecule type" value="Genomic_DNA"/>
</dbReference>
<proteinExistence type="predicted"/>
<reference evidence="1" key="1">
    <citation type="submission" date="2014-02" db="EMBL/GenBank/DDBJ databases">
        <title>The Genome Sequence of Trichophyton rubrum (morphotype fischeri) CBS 288.86.</title>
        <authorList>
            <consortium name="The Broad Institute Genomics Platform"/>
            <person name="Cuomo C.A."/>
            <person name="White T.C."/>
            <person name="Graser Y."/>
            <person name="Martinez-Rossi N."/>
            <person name="Heitman J."/>
            <person name="Young S.K."/>
            <person name="Zeng Q."/>
            <person name="Gargeya S."/>
            <person name="Abouelleil A."/>
            <person name="Alvarado L."/>
            <person name="Chapman S.B."/>
            <person name="Gainer-Dewar J."/>
            <person name="Goldberg J."/>
            <person name="Griggs A."/>
            <person name="Gujja S."/>
            <person name="Hansen M."/>
            <person name="Howarth C."/>
            <person name="Imamovic A."/>
            <person name="Larimer J."/>
            <person name="Martinez D."/>
            <person name="Murphy C."/>
            <person name="Pearson M.D."/>
            <person name="Persinoti G."/>
            <person name="Poon T."/>
            <person name="Priest M."/>
            <person name="Roberts A.D."/>
            <person name="Saif S."/>
            <person name="Shea T.D."/>
            <person name="Sykes S.N."/>
            <person name="Wortman J."/>
            <person name="Nusbaum C."/>
            <person name="Birren B."/>
        </authorList>
    </citation>
    <scope>NUCLEOTIDE SEQUENCE [LARGE SCALE GENOMIC DNA]</scope>
    <source>
        <strain evidence="1">CBS 288.86</strain>
    </source>
</reference>
<dbReference type="AlphaFoldDB" id="A0A022VYS1"/>
<protein>
    <recommendedName>
        <fullName evidence="2">Protein kinase domain-containing protein</fullName>
    </recommendedName>
</protein>